<feature type="region of interest" description="Disordered" evidence="1">
    <location>
        <begin position="41"/>
        <end position="61"/>
    </location>
</feature>
<feature type="compositionally biased region" description="Basic and acidic residues" evidence="1">
    <location>
        <begin position="789"/>
        <end position="799"/>
    </location>
</feature>
<dbReference type="Proteomes" id="UP000629468">
    <property type="component" value="Unassembled WGS sequence"/>
</dbReference>
<name>A0A8H7EZT4_AGABI</name>
<feature type="region of interest" description="Disordered" evidence="1">
    <location>
        <begin position="857"/>
        <end position="929"/>
    </location>
</feature>
<feature type="compositionally biased region" description="Polar residues" evidence="1">
    <location>
        <begin position="956"/>
        <end position="974"/>
    </location>
</feature>
<feature type="compositionally biased region" description="Low complexity" evidence="1">
    <location>
        <begin position="378"/>
        <end position="387"/>
    </location>
</feature>
<evidence type="ECO:0000313" key="4">
    <source>
        <dbReference type="Proteomes" id="UP000629468"/>
    </source>
</evidence>
<dbReference type="EMBL" id="JABXXO010000009">
    <property type="protein sequence ID" value="KAF7770275.1"/>
    <property type="molecule type" value="Genomic_DNA"/>
</dbReference>
<sequence length="1126" mass="122547">MAQAVFDEHPLEQYLRQAGDDPEPMPGTTAELTQELELFSLPLLSDTDDPDTDTDTPSYPLEEECRPQFLICLSQVVETILANAQLTTPTNPFVERFKYNVISSTLLSPNLPNLHAHTQLHNSSTCPQIPGKFSHSRTPSEVNQVPQSSALPAPHLTDVVAGEVHYGLLSGLTVVFSVLYGVGLTTLAMLSLWIGLAAIYYLSVQSQSARHPDLTPSLRTLDDLISTNARWESIVQEVMTTLEKDERTVLGSSSSYTSPSSPLRAALHSTLQTTETQCDNVRHLLSALTSPSELSQLAEMYAPSSPQKSYFTQIESVPRVSKSFSYPHHARRSDGAVSVPSSSPTRVMLTDHKRMTWNGPSSTSMTPMKKVLKRRSDLSSVRRSSASGPTASYSAPVTPLLSSPLKKVSEISNAGSLHFDDPFVQSQDEIGAEDEGASSSFAAAALKLQQNRIHDGLESFANDHLSPPPSPPLSTSYRLPSRMKPISHEPGYIPTLSPRSTRLTSIHASRQPLSLSALRQSLQAAIAAKRYACAHLLALRFTGDDAGTATLCQTFANAAGHGTGEVEAGYWDDVKSIMELLIGALSDTSARLCQALRVVDAMRLRDQTPTPVGSVDLGPSSTSPGSELAEVRKLIAEKEGKRTRLSEIMMAGQDMTRTVGGVVSFAPMPSPLSRFAGHVATIQTALEDSRRHLENCVSNLKSSDQHSSLFSSAEPQGAFDICNEDSDQHHPALRAYEKLRRELGFALRECERGRNRLLDIVKPPQPAGMEFEEEQGESPDGVPGLAHDSQSDESEKHDMSPLYSEDGTKDVVEVVNPDERGDINVRFVDDASRELLLGVDVDHLPPAHLGPEQVFEADTSATSDISPIRPKSKLSREERIKLVKARRESGRDIGGMGVDLKPSPPIHGDEDNDRDERGGGYDEKWGPGGDVVQELKDVIWKVGERRRKIQGGESAQRIQTQLKSTDQLAVSEQHSVTEDQPKTEMQAVPERDQPSISDEQGNTKSVVHELNTTVSLPDMSISTPSKLPSLVSNPRPRRPTSTRVSSPLAKSSAESPNGSPQLKSRSRRVSLIPRRSSSVAITPTDLPSSVIPQRASMMNMASLLESLRKEVGARGSRDGEQVLSAE</sequence>
<keyword evidence="2" id="KW-0472">Membrane</keyword>
<feature type="compositionally biased region" description="Polar residues" evidence="1">
    <location>
        <begin position="1075"/>
        <end position="1087"/>
    </location>
</feature>
<feature type="compositionally biased region" description="Basic and acidic residues" evidence="1">
    <location>
        <begin position="874"/>
        <end position="891"/>
    </location>
</feature>
<keyword evidence="2" id="KW-0812">Transmembrane</keyword>
<feature type="region of interest" description="Disordered" evidence="1">
    <location>
        <begin position="759"/>
        <end position="809"/>
    </location>
</feature>
<accession>A0A8H7EZT4</accession>
<feature type="transmembrane region" description="Helical" evidence="2">
    <location>
        <begin position="178"/>
        <end position="202"/>
    </location>
</feature>
<feature type="region of interest" description="Disordered" evidence="1">
    <location>
        <begin position="945"/>
        <end position="1087"/>
    </location>
</feature>
<dbReference type="AlphaFoldDB" id="A0A8H7EZT4"/>
<organism evidence="3 4">
    <name type="scientific">Agaricus bisporus var. burnettii</name>
    <dbReference type="NCBI Taxonomy" id="192524"/>
    <lineage>
        <taxon>Eukaryota</taxon>
        <taxon>Fungi</taxon>
        <taxon>Dikarya</taxon>
        <taxon>Basidiomycota</taxon>
        <taxon>Agaricomycotina</taxon>
        <taxon>Agaricomycetes</taxon>
        <taxon>Agaricomycetidae</taxon>
        <taxon>Agaricales</taxon>
        <taxon>Agaricineae</taxon>
        <taxon>Agaricaceae</taxon>
        <taxon>Agaricus</taxon>
    </lineage>
</organism>
<comment type="caution">
    <text evidence="3">The sequence shown here is derived from an EMBL/GenBank/DDBJ whole genome shotgun (WGS) entry which is preliminary data.</text>
</comment>
<feature type="compositionally biased region" description="Polar residues" evidence="1">
    <location>
        <begin position="1048"/>
        <end position="1063"/>
    </location>
</feature>
<protein>
    <submittedName>
        <fullName evidence="3">Uncharacterized protein</fullName>
    </submittedName>
</protein>
<proteinExistence type="predicted"/>
<feature type="region of interest" description="Disordered" evidence="1">
    <location>
        <begin position="1"/>
        <end position="28"/>
    </location>
</feature>
<gene>
    <name evidence="3" type="ORF">Agabi119p4_6249</name>
</gene>
<feature type="compositionally biased region" description="Polar residues" evidence="1">
    <location>
        <begin position="994"/>
        <end position="1026"/>
    </location>
</feature>
<feature type="compositionally biased region" description="Basic and acidic residues" evidence="1">
    <location>
        <begin position="914"/>
        <end position="925"/>
    </location>
</feature>
<keyword evidence="2" id="KW-1133">Transmembrane helix</keyword>
<feature type="region of interest" description="Disordered" evidence="1">
    <location>
        <begin position="354"/>
        <end position="397"/>
    </location>
</feature>
<reference evidence="3 4" key="1">
    <citation type="journal article" name="Sci. Rep.">
        <title>Telomere-to-telomere assembled and centromere annotated genomes of the two main subspecies of the button mushroom Agaricus bisporus reveal especially polymorphic chromosome ends.</title>
        <authorList>
            <person name="Sonnenberg A.S.M."/>
            <person name="Sedaghat-Telgerd N."/>
            <person name="Lavrijssen B."/>
            <person name="Ohm R.A."/>
            <person name="Hendrickx P.M."/>
            <person name="Scholtmeijer K."/>
            <person name="Baars J.J.P."/>
            <person name="van Peer A."/>
        </authorList>
    </citation>
    <scope>NUCLEOTIDE SEQUENCE [LARGE SCALE GENOMIC DNA]</scope>
    <source>
        <strain evidence="3 4">H119_p4</strain>
    </source>
</reference>
<evidence type="ECO:0000313" key="3">
    <source>
        <dbReference type="EMBL" id="KAF7770275.1"/>
    </source>
</evidence>
<feature type="compositionally biased region" description="Basic and acidic residues" evidence="1">
    <location>
        <begin position="1"/>
        <end position="11"/>
    </location>
</feature>
<evidence type="ECO:0000256" key="1">
    <source>
        <dbReference type="SAM" id="MobiDB-lite"/>
    </source>
</evidence>
<evidence type="ECO:0000256" key="2">
    <source>
        <dbReference type="SAM" id="Phobius"/>
    </source>
</evidence>